<dbReference type="OrthoDB" id="9773799at2"/>
<keyword evidence="3" id="KW-1185">Reference proteome</keyword>
<protein>
    <submittedName>
        <fullName evidence="2">HDOD domain-containing protein</fullName>
    </submittedName>
</protein>
<dbReference type="RefSeq" id="WP_149306802.1">
    <property type="nucleotide sequence ID" value="NZ_SRSD01000003.1"/>
</dbReference>
<dbReference type="PANTHER" id="PTHR33525:SF3">
    <property type="entry name" value="RIBONUCLEASE Y"/>
    <property type="match status" value="1"/>
</dbReference>
<evidence type="ECO:0000259" key="1">
    <source>
        <dbReference type="PROSITE" id="PS51833"/>
    </source>
</evidence>
<gene>
    <name evidence="2" type="ORF">ET418_06685</name>
</gene>
<reference evidence="2 3" key="1">
    <citation type="submission" date="2019-04" db="EMBL/GenBank/DDBJ databases">
        <title>Geobacter ruber sp. nov., ferric-reducing bacteria isolated from paddy soil.</title>
        <authorList>
            <person name="Xu Z."/>
            <person name="Masuda Y."/>
            <person name="Itoh H."/>
            <person name="Senoo K."/>
        </authorList>
    </citation>
    <scope>NUCLEOTIDE SEQUENCE [LARGE SCALE GENOMIC DNA]</scope>
    <source>
        <strain evidence="2 3">Red88</strain>
    </source>
</reference>
<evidence type="ECO:0000313" key="3">
    <source>
        <dbReference type="Proteomes" id="UP000324298"/>
    </source>
</evidence>
<dbReference type="PANTHER" id="PTHR33525">
    <property type="match status" value="1"/>
</dbReference>
<sequence>MPISLTIRRLLSIQPIDLPVFHPIALKLIHLLSDCNFTIDELASTANDDQALAGQILNMANSSSYSGRVKVETIKDALIRLGAHHVSNLAMAASQAALHASHNGTVNAIMQELWLHSHGCAVGCRWVAMNTGHRGLAEQAYLAGLLHDVGKLYLIKALERITNTGVALAALERELLLEIFGELHVEQGTRLMEHWSMPAVYRAAVDKHSGEHFDPDDMVLVIVRLVNAATRTCGLSLGAAPDRPLVEFPEATRLGMGEQQFTELGRVLEASRSVSFLPAPA</sequence>
<dbReference type="Gene3D" id="1.10.3210.10">
    <property type="entry name" value="Hypothetical protein af1432"/>
    <property type="match status" value="1"/>
</dbReference>
<evidence type="ECO:0000313" key="2">
    <source>
        <dbReference type="EMBL" id="KAA0893487.1"/>
    </source>
</evidence>
<dbReference type="InterPro" id="IPR013976">
    <property type="entry name" value="HDOD"/>
</dbReference>
<dbReference type="PROSITE" id="PS51833">
    <property type="entry name" value="HDOD"/>
    <property type="match status" value="1"/>
</dbReference>
<organism evidence="2 3">
    <name type="scientific">Oryzomonas rubra</name>
    <dbReference type="NCBI Taxonomy" id="2509454"/>
    <lineage>
        <taxon>Bacteria</taxon>
        <taxon>Pseudomonadati</taxon>
        <taxon>Thermodesulfobacteriota</taxon>
        <taxon>Desulfuromonadia</taxon>
        <taxon>Geobacterales</taxon>
        <taxon>Geobacteraceae</taxon>
        <taxon>Oryzomonas</taxon>
    </lineage>
</organism>
<name>A0A5A9XJY1_9BACT</name>
<dbReference type="EMBL" id="SRSD01000003">
    <property type="protein sequence ID" value="KAA0893487.1"/>
    <property type="molecule type" value="Genomic_DNA"/>
</dbReference>
<dbReference type="Pfam" id="PF08668">
    <property type="entry name" value="HDOD"/>
    <property type="match status" value="1"/>
</dbReference>
<proteinExistence type="predicted"/>
<dbReference type="SUPFAM" id="SSF109604">
    <property type="entry name" value="HD-domain/PDEase-like"/>
    <property type="match status" value="1"/>
</dbReference>
<accession>A0A5A9XJY1</accession>
<feature type="domain" description="HDOD" evidence="1">
    <location>
        <begin position="18"/>
        <end position="211"/>
    </location>
</feature>
<dbReference type="InterPro" id="IPR052340">
    <property type="entry name" value="RNase_Y/CdgJ"/>
</dbReference>
<comment type="caution">
    <text evidence="2">The sequence shown here is derived from an EMBL/GenBank/DDBJ whole genome shotgun (WGS) entry which is preliminary data.</text>
</comment>
<dbReference type="Proteomes" id="UP000324298">
    <property type="component" value="Unassembled WGS sequence"/>
</dbReference>
<dbReference type="AlphaFoldDB" id="A0A5A9XJY1"/>